<feature type="region of interest" description="Disordered" evidence="2">
    <location>
        <begin position="403"/>
        <end position="477"/>
    </location>
</feature>
<dbReference type="OrthoDB" id="20105at2759"/>
<feature type="compositionally biased region" description="Polar residues" evidence="2">
    <location>
        <begin position="405"/>
        <end position="416"/>
    </location>
</feature>
<reference evidence="3 4" key="1">
    <citation type="submission" date="2015-01" db="EMBL/GenBank/DDBJ databases">
        <title>The Genome Sequence of Exophiala xenobiotica CBS118157.</title>
        <authorList>
            <consortium name="The Broad Institute Genomics Platform"/>
            <person name="Cuomo C."/>
            <person name="de Hoog S."/>
            <person name="Gorbushina A."/>
            <person name="Stielow B."/>
            <person name="Teixiera M."/>
            <person name="Abouelleil A."/>
            <person name="Chapman S.B."/>
            <person name="Priest M."/>
            <person name="Young S.K."/>
            <person name="Wortman J."/>
            <person name="Nusbaum C."/>
            <person name="Birren B."/>
        </authorList>
    </citation>
    <scope>NUCLEOTIDE SEQUENCE [LARGE SCALE GENOMIC DNA]</scope>
    <source>
        <strain evidence="3 4">CBS 118157</strain>
    </source>
</reference>
<dbReference type="HOGENOM" id="CLU_022827_0_0_1"/>
<dbReference type="Proteomes" id="UP000054342">
    <property type="component" value="Unassembled WGS sequence"/>
</dbReference>
<dbReference type="AlphaFoldDB" id="A0A0D2C3B7"/>
<feature type="region of interest" description="Disordered" evidence="2">
    <location>
        <begin position="279"/>
        <end position="320"/>
    </location>
</feature>
<protein>
    <submittedName>
        <fullName evidence="3">Uncharacterized protein</fullName>
    </submittedName>
</protein>
<dbReference type="GeneID" id="25325693"/>
<name>A0A0D2C3B7_9EURO</name>
<proteinExistence type="predicted"/>
<evidence type="ECO:0000256" key="2">
    <source>
        <dbReference type="SAM" id="MobiDB-lite"/>
    </source>
</evidence>
<feature type="compositionally biased region" description="Polar residues" evidence="2">
    <location>
        <begin position="451"/>
        <end position="463"/>
    </location>
</feature>
<accession>A0A0D2C3B7</accession>
<sequence>MDAELSHMSSAEMAQSIQSAQLELVYERALREAERIYEEERVRALRVQLLLSEYDNDELHEQAERHGDEREFLEETNEELRAHLADVQVELVQTQVELKARLRDLDHLKTEVKALNFASAEATKILSEKLALARELNTLKPELEHLKSQASTQQKLLGEKLALQRELSSIQVELETEKRAVQRIKSQEKSAAREDSTLAAEIDDLKKELTKAQRDAQKVERENRKKTMEWESEKEILEGKLDAFRNKLRTTKDQLKEAQDEMERLQAEKMAQSAEMTRARVAGASTNPRKRNVARFDPDMTIGTPGHGAPAAKKQRASVNVGDKSNFSITPFLNRTLSILPETPESEGQDEDPEQEKQPKTKTAPGTIGAATKARTTKPKADKAAAAKHLAVSAARSKTLGALKETTSSKANTTIKKPQLDKLVEEDSDAESNTGEPGVIADDVADKENAENSGATQTTNQDTAEPGKRPKALKKRTNIFDEEDSALATKIRDLGRGATGNTSIFGRINLKANPVGKPKTLAEFSPLKRDRRAASVIE</sequence>
<keyword evidence="1" id="KW-0175">Coiled coil</keyword>
<feature type="compositionally biased region" description="Acidic residues" evidence="2">
    <location>
        <begin position="344"/>
        <end position="354"/>
    </location>
</feature>
<gene>
    <name evidence="3" type="ORF">PV05_03785</name>
</gene>
<feature type="region of interest" description="Disordered" evidence="2">
    <location>
        <begin position="342"/>
        <end position="389"/>
    </location>
</feature>
<dbReference type="STRING" id="348802.A0A0D2C3B7"/>
<keyword evidence="4" id="KW-1185">Reference proteome</keyword>
<evidence type="ECO:0000256" key="1">
    <source>
        <dbReference type="SAM" id="Coils"/>
    </source>
</evidence>
<evidence type="ECO:0000313" key="3">
    <source>
        <dbReference type="EMBL" id="KIW59331.1"/>
    </source>
</evidence>
<organism evidence="3 4">
    <name type="scientific">Exophiala xenobiotica</name>
    <dbReference type="NCBI Taxonomy" id="348802"/>
    <lineage>
        <taxon>Eukaryota</taxon>
        <taxon>Fungi</taxon>
        <taxon>Dikarya</taxon>
        <taxon>Ascomycota</taxon>
        <taxon>Pezizomycotina</taxon>
        <taxon>Eurotiomycetes</taxon>
        <taxon>Chaetothyriomycetidae</taxon>
        <taxon>Chaetothyriales</taxon>
        <taxon>Herpotrichiellaceae</taxon>
        <taxon>Exophiala</taxon>
    </lineage>
</organism>
<feature type="coiled-coil region" evidence="1">
    <location>
        <begin position="19"/>
        <end position="97"/>
    </location>
</feature>
<evidence type="ECO:0000313" key="4">
    <source>
        <dbReference type="Proteomes" id="UP000054342"/>
    </source>
</evidence>
<dbReference type="EMBL" id="KN847318">
    <property type="protein sequence ID" value="KIW59331.1"/>
    <property type="molecule type" value="Genomic_DNA"/>
</dbReference>
<dbReference type="RefSeq" id="XP_013319915.1">
    <property type="nucleotide sequence ID" value="XM_013464461.1"/>
</dbReference>